<accession>A0A662ZWY7</accession>
<evidence type="ECO:0000313" key="7">
    <source>
        <dbReference type="EMBL" id="TSE47547.1"/>
    </source>
</evidence>
<evidence type="ECO:0000256" key="1">
    <source>
        <dbReference type="ARBA" id="ARBA00004651"/>
    </source>
</evidence>
<keyword evidence="4 6" id="KW-1133">Transmembrane helix</keyword>
<sequence>MPLCLLIKCKKEESLNKRESTCQYLFFLKLIGSLVLLMYGMKTVSEALQKPTGGHLRHILGAMTTNRFTGLLTGAFVTAFVQSSTATNGIFGRKRISFG</sequence>
<dbReference type="AlphaFoldDB" id="A0A662ZWY7"/>
<dbReference type="PANTHER" id="PTHR10010">
    <property type="entry name" value="SOLUTE CARRIER FAMILY 34 SODIUM PHOSPHATE , MEMBER 2-RELATED"/>
    <property type="match status" value="1"/>
</dbReference>
<protein>
    <submittedName>
        <fullName evidence="7">Na+/Pi-cotransporter</fullName>
    </submittedName>
</protein>
<comment type="caution">
    <text evidence="7">The sequence shown here is derived from an EMBL/GenBank/DDBJ whole genome shotgun (WGS) entry which is preliminary data.</text>
</comment>
<feature type="transmembrane region" description="Helical" evidence="6">
    <location>
        <begin position="21"/>
        <end position="41"/>
    </location>
</feature>
<dbReference type="Pfam" id="PF02690">
    <property type="entry name" value="Na_Pi_cotrans"/>
    <property type="match status" value="1"/>
</dbReference>
<gene>
    <name evidence="7" type="ORF">EH214_03265</name>
</gene>
<evidence type="ECO:0000256" key="5">
    <source>
        <dbReference type="ARBA" id="ARBA00023136"/>
    </source>
</evidence>
<evidence type="ECO:0000256" key="2">
    <source>
        <dbReference type="ARBA" id="ARBA00022475"/>
    </source>
</evidence>
<keyword evidence="2" id="KW-1003">Cell membrane</keyword>
<dbReference type="GO" id="GO:0005886">
    <property type="term" value="C:plasma membrane"/>
    <property type="evidence" value="ECO:0007669"/>
    <property type="project" value="UniProtKB-SubCell"/>
</dbReference>
<evidence type="ECO:0000256" key="4">
    <source>
        <dbReference type="ARBA" id="ARBA00022989"/>
    </source>
</evidence>
<keyword evidence="5 6" id="KW-0472">Membrane</keyword>
<evidence type="ECO:0000313" key="8">
    <source>
        <dbReference type="Proteomes" id="UP000408523"/>
    </source>
</evidence>
<dbReference type="EMBL" id="RWHZ01000051">
    <property type="protein sequence ID" value="TSE47547.1"/>
    <property type="molecule type" value="Genomic_DNA"/>
</dbReference>
<dbReference type="InterPro" id="IPR003841">
    <property type="entry name" value="Na/Pi_transpt"/>
</dbReference>
<feature type="transmembrane region" description="Helical" evidence="6">
    <location>
        <begin position="68"/>
        <end position="91"/>
    </location>
</feature>
<name>A0A662ZWY7_PHOVU</name>
<dbReference type="GO" id="GO:0005436">
    <property type="term" value="F:sodium:phosphate symporter activity"/>
    <property type="evidence" value="ECO:0007669"/>
    <property type="project" value="InterPro"/>
</dbReference>
<dbReference type="PANTHER" id="PTHR10010:SF46">
    <property type="entry name" value="SODIUM-DEPENDENT PHOSPHATE TRANSPORT PROTEIN 2B"/>
    <property type="match status" value="1"/>
</dbReference>
<dbReference type="GO" id="GO:0044341">
    <property type="term" value="P:sodium-dependent phosphate transport"/>
    <property type="evidence" value="ECO:0007669"/>
    <property type="project" value="InterPro"/>
</dbReference>
<proteinExistence type="predicted"/>
<keyword evidence="3 6" id="KW-0812">Transmembrane</keyword>
<organism evidence="7 8">
    <name type="scientific">Phocaeicola vulgatus</name>
    <name type="common">Bacteroides vulgatus</name>
    <dbReference type="NCBI Taxonomy" id="821"/>
    <lineage>
        <taxon>Bacteria</taxon>
        <taxon>Pseudomonadati</taxon>
        <taxon>Bacteroidota</taxon>
        <taxon>Bacteroidia</taxon>
        <taxon>Bacteroidales</taxon>
        <taxon>Bacteroidaceae</taxon>
        <taxon>Phocaeicola</taxon>
    </lineage>
</organism>
<reference evidence="7 8" key="1">
    <citation type="journal article" date="2019" name="Nat. Commun.">
        <title>Gram positive-like bacteriocins with broad spectrum anti-Bacteroidales activity encoded on mobile elements of the human gut microbiota.</title>
        <authorList>
            <person name="Bechon N."/>
            <person name="Coyne M.J.Jr."/>
            <person name="Laclare-Mceneany V."/>
            <person name="Chatzidaki-Livanis M."/>
            <person name="Ghigo J.-M."/>
            <person name="Comstock L.E."/>
        </authorList>
    </citation>
    <scope>NUCLEOTIDE SEQUENCE [LARGE SCALE GENOMIC DNA]</scope>
    <source>
        <strain evidence="7 8">CL01T12C17</strain>
    </source>
</reference>
<comment type="subcellular location">
    <subcellularLocation>
        <location evidence="1">Cell membrane</location>
        <topology evidence="1">Multi-pass membrane protein</topology>
    </subcellularLocation>
</comment>
<dbReference type="Proteomes" id="UP000408523">
    <property type="component" value="Unassembled WGS sequence"/>
</dbReference>
<evidence type="ECO:0000256" key="3">
    <source>
        <dbReference type="ARBA" id="ARBA00022692"/>
    </source>
</evidence>
<evidence type="ECO:0000256" key="6">
    <source>
        <dbReference type="SAM" id="Phobius"/>
    </source>
</evidence>